<dbReference type="PANTHER" id="PTHR43711">
    <property type="entry name" value="TWO-COMPONENT HISTIDINE KINASE"/>
    <property type="match status" value="1"/>
</dbReference>
<comment type="catalytic activity">
    <reaction evidence="1">
        <text>ATP + protein L-histidine = ADP + protein N-phospho-L-histidine.</text>
        <dbReference type="EC" id="2.7.13.3"/>
    </reaction>
</comment>
<dbReference type="PRINTS" id="PR00344">
    <property type="entry name" value="BCTRLSENSOR"/>
</dbReference>
<keyword evidence="9" id="KW-0812">Transmembrane</keyword>
<dbReference type="PROSITE" id="PS50109">
    <property type="entry name" value="HIS_KIN"/>
    <property type="match status" value="1"/>
</dbReference>
<feature type="region of interest" description="Disordered" evidence="8">
    <location>
        <begin position="438"/>
        <end position="466"/>
    </location>
</feature>
<dbReference type="SUPFAM" id="SSF55874">
    <property type="entry name" value="ATPase domain of HSP90 chaperone/DNA topoisomerase II/histidine kinase"/>
    <property type="match status" value="1"/>
</dbReference>
<reference evidence="11" key="1">
    <citation type="journal article" date="2023" name="Comput. Struct. Biotechnol. J.">
        <title>Discovery of a novel marine Bacteroidetes with a rich repertoire of carbohydrate-active enzymes.</title>
        <authorList>
            <person name="Chen B."/>
            <person name="Liu G."/>
            <person name="Chen Q."/>
            <person name="Wang H."/>
            <person name="Liu L."/>
            <person name="Tang K."/>
        </authorList>
    </citation>
    <scope>NUCLEOTIDE SEQUENCE</scope>
    <source>
        <strain evidence="11">TK19036</strain>
    </source>
</reference>
<dbReference type="SMART" id="SM00388">
    <property type="entry name" value="HisKA"/>
    <property type="match status" value="1"/>
</dbReference>
<evidence type="ECO:0000256" key="1">
    <source>
        <dbReference type="ARBA" id="ARBA00000085"/>
    </source>
</evidence>
<reference evidence="11" key="2">
    <citation type="journal article" date="2024" name="Antonie Van Leeuwenhoek">
        <title>Roseihalotalea indica gen. nov., sp. nov., a halophilic Bacteroidetes from mesopelagic Southwest Indian Ocean with higher carbohydrate metabolic potential.</title>
        <authorList>
            <person name="Chen B."/>
            <person name="Zhang M."/>
            <person name="Lin D."/>
            <person name="Ye J."/>
            <person name="Tang K."/>
        </authorList>
    </citation>
    <scope>NUCLEOTIDE SEQUENCE</scope>
    <source>
        <strain evidence="11">TK19036</strain>
    </source>
</reference>
<dbReference type="InterPro" id="IPR036890">
    <property type="entry name" value="HATPase_C_sf"/>
</dbReference>
<feature type="transmembrane region" description="Helical" evidence="9">
    <location>
        <begin position="83"/>
        <end position="101"/>
    </location>
</feature>
<dbReference type="PANTHER" id="PTHR43711:SF26">
    <property type="entry name" value="SENSOR HISTIDINE KINASE RCSC"/>
    <property type="match status" value="1"/>
</dbReference>
<feature type="domain" description="Histidine kinase" evidence="10">
    <location>
        <begin position="223"/>
        <end position="435"/>
    </location>
</feature>
<evidence type="ECO:0000256" key="2">
    <source>
        <dbReference type="ARBA" id="ARBA00012438"/>
    </source>
</evidence>
<keyword evidence="5 11" id="KW-0418">Kinase</keyword>
<feature type="compositionally biased region" description="Low complexity" evidence="8">
    <location>
        <begin position="456"/>
        <end position="466"/>
    </location>
</feature>
<name>A0AA49JC47_9BACT</name>
<evidence type="ECO:0000259" key="10">
    <source>
        <dbReference type="PROSITE" id="PS50109"/>
    </source>
</evidence>
<dbReference type="InterPro" id="IPR005467">
    <property type="entry name" value="His_kinase_dom"/>
</dbReference>
<feature type="coiled-coil region" evidence="7">
    <location>
        <begin position="186"/>
        <end position="213"/>
    </location>
</feature>
<gene>
    <name evidence="11" type="ORF">K4G66_18290</name>
</gene>
<organism evidence="11">
    <name type="scientific">Roseihalotalea indica</name>
    <dbReference type="NCBI Taxonomy" id="2867963"/>
    <lineage>
        <taxon>Bacteria</taxon>
        <taxon>Pseudomonadati</taxon>
        <taxon>Bacteroidota</taxon>
        <taxon>Cytophagia</taxon>
        <taxon>Cytophagales</taxon>
        <taxon>Catalimonadaceae</taxon>
        <taxon>Roseihalotalea</taxon>
    </lineage>
</organism>
<evidence type="ECO:0000256" key="4">
    <source>
        <dbReference type="ARBA" id="ARBA00022679"/>
    </source>
</evidence>
<feature type="transmembrane region" description="Helical" evidence="9">
    <location>
        <begin position="168"/>
        <end position="187"/>
    </location>
</feature>
<dbReference type="SMART" id="SM00387">
    <property type="entry name" value="HATPase_c"/>
    <property type="match status" value="1"/>
</dbReference>
<dbReference type="EC" id="2.7.13.3" evidence="2"/>
<protein>
    <recommendedName>
        <fullName evidence="2">histidine kinase</fullName>
        <ecNumber evidence="2">2.7.13.3</ecNumber>
    </recommendedName>
</protein>
<feature type="transmembrane region" description="Helical" evidence="9">
    <location>
        <begin position="35"/>
        <end position="52"/>
    </location>
</feature>
<dbReference type="CDD" id="cd00082">
    <property type="entry name" value="HisKA"/>
    <property type="match status" value="1"/>
</dbReference>
<feature type="transmembrane region" description="Helical" evidence="9">
    <location>
        <begin position="131"/>
        <end position="148"/>
    </location>
</feature>
<dbReference type="InterPro" id="IPR003661">
    <property type="entry name" value="HisK_dim/P_dom"/>
</dbReference>
<dbReference type="Gene3D" id="3.30.565.10">
    <property type="entry name" value="Histidine kinase-like ATPase, C-terminal domain"/>
    <property type="match status" value="1"/>
</dbReference>
<evidence type="ECO:0000256" key="8">
    <source>
        <dbReference type="SAM" id="MobiDB-lite"/>
    </source>
</evidence>
<dbReference type="SUPFAM" id="SSF47384">
    <property type="entry name" value="Homodimeric domain of signal transducing histidine kinase"/>
    <property type="match status" value="1"/>
</dbReference>
<feature type="transmembrane region" description="Helical" evidence="9">
    <location>
        <begin position="107"/>
        <end position="124"/>
    </location>
</feature>
<dbReference type="InterPro" id="IPR036097">
    <property type="entry name" value="HisK_dim/P_sf"/>
</dbReference>
<keyword evidence="7" id="KW-0175">Coiled coil</keyword>
<evidence type="ECO:0000256" key="9">
    <source>
        <dbReference type="SAM" id="Phobius"/>
    </source>
</evidence>
<keyword evidence="4" id="KW-0808">Transferase</keyword>
<evidence type="ECO:0000256" key="7">
    <source>
        <dbReference type="SAM" id="Coils"/>
    </source>
</evidence>
<dbReference type="InterPro" id="IPR050736">
    <property type="entry name" value="Sensor_HK_Regulatory"/>
</dbReference>
<evidence type="ECO:0000313" key="11">
    <source>
        <dbReference type="EMBL" id="WKN34331.1"/>
    </source>
</evidence>
<evidence type="ECO:0000256" key="5">
    <source>
        <dbReference type="ARBA" id="ARBA00022777"/>
    </source>
</evidence>
<dbReference type="CDD" id="cd00075">
    <property type="entry name" value="HATPase"/>
    <property type="match status" value="1"/>
</dbReference>
<sequence>MGALSNLWKRISRQGVKKSQSAEENKTARITNQSAVVIASLMVVGVGIANWVDLSVAYTIVLIGFMALFLSAVAVNRVYGYRWGLAVIFIVSNIFIFWEATTFGYESHMHYGFILVMLGMILNLYNYRRQLYGSLLGLLLLVALLYLTDFSLFRFSGISPEIQMKLDQAEFFLLLLSISLLAWIYAANQRVLVRQLQATRVKLEAQNQALYKTNEELDQFVYSISHDLRSPIASSLGLIELSEREEDITVIKEYLKLKKKSLHKLDRYIRELMDFSRNSRLDIQPDEVNFKKLLDELIEENGHSERGLRINISLDVQQTHRFITDQRRLKMILHNLLSNGIRYSNLDQENPYLKVIVRVSEQEATVKVTDNGVGIHPEYLGRIFEMFFRARENHVGSGLGLYIAQEAATKLGGSINVKSELGQGSTFTVVVPILDKEPSEKPLINPGMSYKDKSTDSSSTPAAAST</sequence>
<proteinExistence type="predicted"/>
<evidence type="ECO:0000256" key="3">
    <source>
        <dbReference type="ARBA" id="ARBA00022553"/>
    </source>
</evidence>
<feature type="transmembrane region" description="Helical" evidence="9">
    <location>
        <begin position="58"/>
        <end position="76"/>
    </location>
</feature>
<keyword evidence="3" id="KW-0597">Phosphoprotein</keyword>
<dbReference type="GO" id="GO:0000155">
    <property type="term" value="F:phosphorelay sensor kinase activity"/>
    <property type="evidence" value="ECO:0007669"/>
    <property type="project" value="InterPro"/>
</dbReference>
<dbReference type="EMBL" id="CP120682">
    <property type="protein sequence ID" value="WKN34331.1"/>
    <property type="molecule type" value="Genomic_DNA"/>
</dbReference>
<accession>A0AA49JC47</accession>
<dbReference type="AlphaFoldDB" id="A0AA49JC47"/>
<dbReference type="Pfam" id="PF02518">
    <property type="entry name" value="HATPase_c"/>
    <property type="match status" value="1"/>
</dbReference>
<dbReference type="Pfam" id="PF00512">
    <property type="entry name" value="HisKA"/>
    <property type="match status" value="1"/>
</dbReference>
<dbReference type="InterPro" id="IPR003594">
    <property type="entry name" value="HATPase_dom"/>
</dbReference>
<keyword evidence="6" id="KW-0902">Two-component regulatory system</keyword>
<keyword evidence="9" id="KW-0472">Membrane</keyword>
<keyword evidence="9" id="KW-1133">Transmembrane helix</keyword>
<dbReference type="InterPro" id="IPR004358">
    <property type="entry name" value="Sig_transdc_His_kin-like_C"/>
</dbReference>
<dbReference type="Gene3D" id="1.10.287.130">
    <property type="match status" value="1"/>
</dbReference>
<evidence type="ECO:0000256" key="6">
    <source>
        <dbReference type="ARBA" id="ARBA00023012"/>
    </source>
</evidence>